<accession>A0A942URP1</accession>
<dbReference type="AlphaFoldDB" id="A0A942URP1"/>
<keyword evidence="3" id="KW-1185">Reference proteome</keyword>
<feature type="transmembrane region" description="Helical" evidence="1">
    <location>
        <begin position="48"/>
        <end position="68"/>
    </location>
</feature>
<gene>
    <name evidence="2" type="ORF">GOQ27_05715</name>
</gene>
<feature type="transmembrane region" description="Helical" evidence="1">
    <location>
        <begin position="101"/>
        <end position="122"/>
    </location>
</feature>
<keyword evidence="1" id="KW-0472">Membrane</keyword>
<feature type="transmembrane region" description="Helical" evidence="1">
    <location>
        <begin position="128"/>
        <end position="150"/>
    </location>
</feature>
<keyword evidence="1" id="KW-1133">Transmembrane helix</keyword>
<comment type="caution">
    <text evidence="2">The sequence shown here is derived from an EMBL/GenBank/DDBJ whole genome shotgun (WGS) entry which is preliminary data.</text>
</comment>
<sequence>MNNLNGNRVIDERQERKIGKAAIISSLVTYFYLLVEITYKYIKTKDISSLDWEIILLILNSVIFYLVTRDQKEMNLPKSILGKKLPTSQSKEARKKRFISYIYQSILFSVSIGVITFIFSVMKVDSISYFNILLEILGLFLISLIIEYIIGERRCKKYVKWEKSLDEDK</sequence>
<dbReference type="Proteomes" id="UP000724672">
    <property type="component" value="Unassembled WGS sequence"/>
</dbReference>
<evidence type="ECO:0000313" key="3">
    <source>
        <dbReference type="Proteomes" id="UP000724672"/>
    </source>
</evidence>
<proteinExistence type="predicted"/>
<feature type="transmembrane region" description="Helical" evidence="1">
    <location>
        <begin position="21"/>
        <end position="42"/>
    </location>
</feature>
<evidence type="ECO:0000313" key="2">
    <source>
        <dbReference type="EMBL" id="MBS4537948.1"/>
    </source>
</evidence>
<evidence type="ECO:0000256" key="1">
    <source>
        <dbReference type="SAM" id="Phobius"/>
    </source>
</evidence>
<dbReference type="EMBL" id="WSFT01000024">
    <property type="protein sequence ID" value="MBS4537948.1"/>
    <property type="molecule type" value="Genomic_DNA"/>
</dbReference>
<dbReference type="RefSeq" id="WP_203365877.1">
    <property type="nucleotide sequence ID" value="NZ_WSFT01000024.1"/>
</dbReference>
<name>A0A942URP1_9FIRM</name>
<reference evidence="2" key="1">
    <citation type="submission" date="2019-12" db="EMBL/GenBank/DDBJ databases">
        <title>Clostridiaceae gen. nov. sp. nov., isolated from sediment in Xinjiang, China.</title>
        <authorList>
            <person name="Zhang R."/>
        </authorList>
    </citation>
    <scope>NUCLEOTIDE SEQUENCE</scope>
    <source>
        <strain evidence="2">D2Q-11</strain>
    </source>
</reference>
<keyword evidence="1" id="KW-0812">Transmembrane</keyword>
<organism evidence="2 3">
    <name type="scientific">Anaeromonas frigoriresistens</name>
    <dbReference type="NCBI Taxonomy" id="2683708"/>
    <lineage>
        <taxon>Bacteria</taxon>
        <taxon>Bacillati</taxon>
        <taxon>Bacillota</taxon>
        <taxon>Tissierellia</taxon>
        <taxon>Tissierellales</taxon>
        <taxon>Thermohalobacteraceae</taxon>
        <taxon>Anaeromonas</taxon>
    </lineage>
</organism>
<protein>
    <submittedName>
        <fullName evidence="2">Uncharacterized protein</fullName>
    </submittedName>
</protein>